<evidence type="ECO:0000313" key="11">
    <source>
        <dbReference type="Proteomes" id="UP000695000"/>
    </source>
</evidence>
<gene>
    <name evidence="12" type="primary">LOC108562576</name>
</gene>
<feature type="coiled-coil region" evidence="8">
    <location>
        <begin position="24"/>
        <end position="181"/>
    </location>
</feature>
<evidence type="ECO:0000256" key="9">
    <source>
        <dbReference type="SAM" id="MobiDB-lite"/>
    </source>
</evidence>
<dbReference type="InterPro" id="IPR006964">
    <property type="entry name" value="NUDE_dom"/>
</dbReference>
<keyword evidence="5" id="KW-0493">Microtubule</keyword>
<keyword evidence="11" id="KW-1185">Reference proteome</keyword>
<keyword evidence="7" id="KW-0206">Cytoskeleton</keyword>
<dbReference type="Gene3D" id="6.10.250.1080">
    <property type="match status" value="1"/>
</dbReference>
<evidence type="ECO:0000256" key="8">
    <source>
        <dbReference type="SAM" id="Coils"/>
    </source>
</evidence>
<name>A0ABM1MPF0_NICVS</name>
<evidence type="ECO:0000256" key="1">
    <source>
        <dbReference type="ARBA" id="ARBA00004186"/>
    </source>
</evidence>
<reference evidence="12" key="1">
    <citation type="submission" date="2025-08" db="UniProtKB">
        <authorList>
            <consortium name="RefSeq"/>
        </authorList>
    </citation>
    <scope>IDENTIFICATION</scope>
    <source>
        <tissue evidence="12">Whole Larva</tissue>
    </source>
</reference>
<organism evidence="11 12">
    <name type="scientific">Nicrophorus vespilloides</name>
    <name type="common">Boreal carrion beetle</name>
    <dbReference type="NCBI Taxonomy" id="110193"/>
    <lineage>
        <taxon>Eukaryota</taxon>
        <taxon>Metazoa</taxon>
        <taxon>Ecdysozoa</taxon>
        <taxon>Arthropoda</taxon>
        <taxon>Hexapoda</taxon>
        <taxon>Insecta</taxon>
        <taxon>Pterygota</taxon>
        <taxon>Neoptera</taxon>
        <taxon>Endopterygota</taxon>
        <taxon>Coleoptera</taxon>
        <taxon>Polyphaga</taxon>
        <taxon>Staphyliniformia</taxon>
        <taxon>Silphidae</taxon>
        <taxon>Nicrophorinae</taxon>
        <taxon>Nicrophorus</taxon>
    </lineage>
</organism>
<protein>
    <submittedName>
        <fullName evidence="12">Nuclear distribution protein nudE-like 1-B</fullName>
    </submittedName>
</protein>
<comment type="similarity">
    <text evidence="3">Belongs to the nudE family.</text>
</comment>
<evidence type="ECO:0000313" key="12">
    <source>
        <dbReference type="RefSeq" id="XP_017776450.1"/>
    </source>
</evidence>
<proteinExistence type="inferred from homology"/>
<evidence type="ECO:0000256" key="6">
    <source>
        <dbReference type="ARBA" id="ARBA00023054"/>
    </source>
</evidence>
<dbReference type="GeneID" id="108562576"/>
<keyword evidence="6 8" id="KW-0175">Coiled coil</keyword>
<feature type="domain" description="NUDE" evidence="10">
    <location>
        <begin position="138"/>
        <end position="250"/>
    </location>
</feature>
<dbReference type="PANTHER" id="PTHR10921:SF1">
    <property type="entry name" value="NUCLEAR DISTRIBUTION PROTEIN NUDE HOMOLOG"/>
    <property type="match status" value="1"/>
</dbReference>
<dbReference type="InterPro" id="IPR033494">
    <property type="entry name" value="NUDE"/>
</dbReference>
<comment type="subcellular location">
    <subcellularLocation>
        <location evidence="2">Cytoplasm</location>
        <location evidence="2">Cytoskeleton</location>
        <location evidence="2">Microtubule organizing center</location>
        <location evidence="2">Centrosome</location>
    </subcellularLocation>
    <subcellularLocation>
        <location evidence="1">Cytoplasm</location>
        <location evidence="1">Cytoskeleton</location>
        <location evidence="1">Spindle</location>
    </subcellularLocation>
</comment>
<feature type="region of interest" description="Disordered" evidence="9">
    <location>
        <begin position="183"/>
        <end position="220"/>
    </location>
</feature>
<evidence type="ECO:0000256" key="2">
    <source>
        <dbReference type="ARBA" id="ARBA00004300"/>
    </source>
</evidence>
<dbReference type="Pfam" id="PF04880">
    <property type="entry name" value="NUDE_C"/>
    <property type="match status" value="1"/>
</dbReference>
<dbReference type="RefSeq" id="XP_017776450.1">
    <property type="nucleotide sequence ID" value="XM_017920961.1"/>
</dbReference>
<evidence type="ECO:0000259" key="10">
    <source>
        <dbReference type="Pfam" id="PF04880"/>
    </source>
</evidence>
<keyword evidence="4" id="KW-0963">Cytoplasm</keyword>
<dbReference type="Proteomes" id="UP000695000">
    <property type="component" value="Unplaced"/>
</dbReference>
<dbReference type="PANTHER" id="PTHR10921">
    <property type="entry name" value="NUCLEAR DISTRIBUTION PROTEIN NUDE HOMOLOG 1"/>
    <property type="match status" value="1"/>
</dbReference>
<evidence type="ECO:0000256" key="3">
    <source>
        <dbReference type="ARBA" id="ARBA00007429"/>
    </source>
</evidence>
<evidence type="ECO:0000256" key="4">
    <source>
        <dbReference type="ARBA" id="ARBA00022490"/>
    </source>
</evidence>
<evidence type="ECO:0000256" key="5">
    <source>
        <dbReference type="ARBA" id="ARBA00022701"/>
    </source>
</evidence>
<accession>A0ABM1MPF0</accession>
<evidence type="ECO:0000256" key="7">
    <source>
        <dbReference type="ARBA" id="ARBA00023212"/>
    </source>
</evidence>
<sequence>MEFLEHPKEFPSKDDEIHYWKDLVERLIEEKDFIQREFDDYTADSQQLEKEFEATIEQNEKTIRELRSNNCRAQNELESLKSRLDQANHENMMFESQVKSLKDEKKELQWKVRELEQKNDDLERAERMYTETVEAVKTTMNNVIERNAILESEVDEKETLKEKLQRLVDEARDLKQELKVKDRCPDNDRTMNGHSNNGLVDSNRLPVESQTQTTPVKRHSKKAILVDGPLSPSSRILALNIIGDLIRKVGLSRFLCEHCGQVNCSVCPSPAIN</sequence>